<dbReference type="InterPro" id="IPR034660">
    <property type="entry name" value="DinB/YfiT-like"/>
</dbReference>
<evidence type="ECO:0000313" key="3">
    <source>
        <dbReference type="Proteomes" id="UP000318815"/>
    </source>
</evidence>
<dbReference type="EMBL" id="VOHS01000005">
    <property type="protein sequence ID" value="TWW01147.1"/>
    <property type="molecule type" value="Genomic_DNA"/>
</dbReference>
<dbReference type="InterPro" id="IPR024775">
    <property type="entry name" value="DinB-like"/>
</dbReference>
<evidence type="ECO:0000259" key="1">
    <source>
        <dbReference type="Pfam" id="PF12867"/>
    </source>
</evidence>
<organism evidence="2 3">
    <name type="scientific">Chitinophaga pinensis</name>
    <dbReference type="NCBI Taxonomy" id="79329"/>
    <lineage>
        <taxon>Bacteria</taxon>
        <taxon>Pseudomonadati</taxon>
        <taxon>Bacteroidota</taxon>
        <taxon>Chitinophagia</taxon>
        <taxon>Chitinophagales</taxon>
        <taxon>Chitinophagaceae</taxon>
        <taxon>Chitinophaga</taxon>
    </lineage>
</organism>
<sequence>MQTLDPADILKQFNHTITSWLNYLDDYTIEMLHQQPLPGSWSLGQVYIHIIDDTQYQVGQMKLALSDVHNKHEDMHPNARQMFLHNSFPEIQIEGPATNTPIRQPQSKEELKQALLSIKAEVNQSAGNQQLLKSKGKSLHPGLLFFSAAEWVQFMEMHMRHHFRQKDRIDRQLFTC</sequence>
<keyword evidence="3" id="KW-1185">Reference proteome</keyword>
<accession>A0A5C6LWY8</accession>
<dbReference type="OrthoDB" id="1495892at2"/>
<evidence type="ECO:0000313" key="2">
    <source>
        <dbReference type="EMBL" id="TWW01147.1"/>
    </source>
</evidence>
<dbReference type="SUPFAM" id="SSF109854">
    <property type="entry name" value="DinB/YfiT-like putative metalloenzymes"/>
    <property type="match status" value="1"/>
</dbReference>
<feature type="domain" description="DinB-like" evidence="1">
    <location>
        <begin position="12"/>
        <end position="165"/>
    </location>
</feature>
<reference evidence="2 3" key="1">
    <citation type="submission" date="2019-08" db="EMBL/GenBank/DDBJ databases">
        <title>Whole genome sequencing of chitin degrading bacteria Chitinophaga pinensis YS16.</title>
        <authorList>
            <person name="Singh R.P."/>
            <person name="Manchanda G."/>
            <person name="Maurya I.K."/>
            <person name="Joshi N.K."/>
            <person name="Srivastava A.K."/>
        </authorList>
    </citation>
    <scope>NUCLEOTIDE SEQUENCE [LARGE SCALE GENOMIC DNA]</scope>
    <source>
        <strain evidence="2 3">YS-16</strain>
    </source>
</reference>
<dbReference type="AlphaFoldDB" id="A0A5C6LWY8"/>
<dbReference type="RefSeq" id="WP_146304405.1">
    <property type="nucleotide sequence ID" value="NZ_VOHS01000005.1"/>
</dbReference>
<protein>
    <submittedName>
        <fullName evidence="2">DinB family protein</fullName>
    </submittedName>
</protein>
<name>A0A5C6LWY8_9BACT</name>
<comment type="caution">
    <text evidence="2">The sequence shown here is derived from an EMBL/GenBank/DDBJ whole genome shotgun (WGS) entry which is preliminary data.</text>
</comment>
<gene>
    <name evidence="2" type="ORF">FEF09_06690</name>
</gene>
<dbReference type="Proteomes" id="UP000318815">
    <property type="component" value="Unassembled WGS sequence"/>
</dbReference>
<dbReference type="Pfam" id="PF12867">
    <property type="entry name" value="DinB_2"/>
    <property type="match status" value="1"/>
</dbReference>
<proteinExistence type="predicted"/>
<dbReference type="Gene3D" id="1.20.120.450">
    <property type="entry name" value="dinb family like domain"/>
    <property type="match status" value="1"/>
</dbReference>